<reference evidence="3 4" key="1">
    <citation type="journal article" date="2015" name="Genome Biol.">
        <title>Comparative genomics of Steinernema reveals deeply conserved gene regulatory networks.</title>
        <authorList>
            <person name="Dillman A.R."/>
            <person name="Macchietto M."/>
            <person name="Porter C.F."/>
            <person name="Rogers A."/>
            <person name="Williams B."/>
            <person name="Antoshechkin I."/>
            <person name="Lee M.M."/>
            <person name="Goodwin Z."/>
            <person name="Lu X."/>
            <person name="Lewis E.E."/>
            <person name="Goodrich-Blair H."/>
            <person name="Stock S.P."/>
            <person name="Adams B.J."/>
            <person name="Sternberg P.W."/>
            <person name="Mortazavi A."/>
        </authorList>
    </citation>
    <scope>NUCLEOTIDE SEQUENCE [LARGE SCALE GENOMIC DNA]</scope>
    <source>
        <strain evidence="3 4">ALL</strain>
    </source>
</reference>
<feature type="domain" description="7TM GPCR serpentine receptor class x (Srx)" evidence="2">
    <location>
        <begin position="2"/>
        <end position="94"/>
    </location>
</feature>
<keyword evidence="4" id="KW-1185">Reference proteome</keyword>
<keyword evidence="1" id="KW-0472">Membrane</keyword>
<proteinExistence type="predicted"/>
<keyword evidence="1" id="KW-1133">Transmembrane helix</keyword>
<organism evidence="3 4">
    <name type="scientific">Steinernema carpocapsae</name>
    <name type="common">Entomopathogenic nematode</name>
    <dbReference type="NCBI Taxonomy" id="34508"/>
    <lineage>
        <taxon>Eukaryota</taxon>
        <taxon>Metazoa</taxon>
        <taxon>Ecdysozoa</taxon>
        <taxon>Nematoda</taxon>
        <taxon>Chromadorea</taxon>
        <taxon>Rhabditida</taxon>
        <taxon>Tylenchina</taxon>
        <taxon>Panagrolaimomorpha</taxon>
        <taxon>Strongyloidoidea</taxon>
        <taxon>Steinernematidae</taxon>
        <taxon>Steinernema</taxon>
    </lineage>
</organism>
<sequence length="107" mass="12233">MVLAAQLFVAVPIIYMADKVFDDTFRKVMSVGDQIGYTLNLYFAIVLVFNRLLHMMFPKIKDFFFNNARTYLIIIIVWIIILIRAIGSAVFGCIKDFNVKCKSTIAA</sequence>
<evidence type="ECO:0000259" key="2">
    <source>
        <dbReference type="Pfam" id="PF10328"/>
    </source>
</evidence>
<evidence type="ECO:0000313" key="3">
    <source>
        <dbReference type="EMBL" id="TKR89633.1"/>
    </source>
</evidence>
<evidence type="ECO:0000313" key="4">
    <source>
        <dbReference type="Proteomes" id="UP000298663"/>
    </source>
</evidence>
<comment type="caution">
    <text evidence="3">The sequence shown here is derived from an EMBL/GenBank/DDBJ whole genome shotgun (WGS) entry which is preliminary data.</text>
</comment>
<feature type="transmembrane region" description="Helical" evidence="1">
    <location>
        <begin position="40"/>
        <end position="58"/>
    </location>
</feature>
<gene>
    <name evidence="3" type="ORF">L596_013704</name>
</gene>
<keyword evidence="1" id="KW-0812">Transmembrane</keyword>
<dbReference type="EMBL" id="AZBU02000003">
    <property type="protein sequence ID" value="TKR89633.1"/>
    <property type="molecule type" value="Genomic_DNA"/>
</dbReference>
<evidence type="ECO:0000256" key="1">
    <source>
        <dbReference type="SAM" id="Phobius"/>
    </source>
</evidence>
<protein>
    <recommendedName>
        <fullName evidence="2">7TM GPCR serpentine receptor class x (Srx) domain-containing protein</fullName>
    </recommendedName>
</protein>
<feature type="transmembrane region" description="Helical" evidence="1">
    <location>
        <begin position="70"/>
        <end position="91"/>
    </location>
</feature>
<reference evidence="3 4" key="2">
    <citation type="journal article" date="2019" name="G3 (Bethesda)">
        <title>Hybrid Assembly of the Genome of the Entomopathogenic Nematode Steinernema carpocapsae Identifies the X-Chromosome.</title>
        <authorList>
            <person name="Serra L."/>
            <person name="Macchietto M."/>
            <person name="Macias-Munoz A."/>
            <person name="McGill C.J."/>
            <person name="Rodriguez I.M."/>
            <person name="Rodriguez B."/>
            <person name="Murad R."/>
            <person name="Mortazavi A."/>
        </authorList>
    </citation>
    <scope>NUCLEOTIDE SEQUENCE [LARGE SCALE GENOMIC DNA]</scope>
    <source>
        <strain evidence="3 4">ALL</strain>
    </source>
</reference>
<dbReference type="Proteomes" id="UP000298663">
    <property type="component" value="Unassembled WGS sequence"/>
</dbReference>
<dbReference type="Gene3D" id="1.20.1070.10">
    <property type="entry name" value="Rhodopsin 7-helix transmembrane proteins"/>
    <property type="match status" value="1"/>
</dbReference>
<dbReference type="InterPro" id="IPR019430">
    <property type="entry name" value="7TM_GPCR_serpentine_rcpt_Srx"/>
</dbReference>
<name>A0A4U5P1Y8_STECR</name>
<accession>A0A4U5P1Y8</accession>
<dbReference type="SUPFAM" id="SSF81321">
    <property type="entry name" value="Family A G protein-coupled receptor-like"/>
    <property type="match status" value="1"/>
</dbReference>
<dbReference type="Pfam" id="PF10328">
    <property type="entry name" value="7TM_GPCR_Srx"/>
    <property type="match status" value="1"/>
</dbReference>
<dbReference type="AlphaFoldDB" id="A0A4U5P1Y8"/>